<keyword evidence="3" id="KW-0479">Metal-binding</keyword>
<dbReference type="Pfam" id="PF08925">
    <property type="entry name" value="DUF1907"/>
    <property type="match status" value="1"/>
</dbReference>
<accession>A0A7I4YYT2</accession>
<evidence type="ECO:0000259" key="7">
    <source>
        <dbReference type="SMART" id="SM01168"/>
    </source>
</evidence>
<keyword evidence="6" id="KW-0539">Nucleus</keyword>
<keyword evidence="8" id="KW-1185">Reference proteome</keyword>
<evidence type="ECO:0000256" key="6">
    <source>
        <dbReference type="ARBA" id="ARBA00023242"/>
    </source>
</evidence>
<dbReference type="SMART" id="SM01168">
    <property type="entry name" value="DUF1907"/>
    <property type="match status" value="1"/>
</dbReference>
<comment type="subunit">
    <text evidence="2">Monomer.</text>
</comment>
<evidence type="ECO:0000256" key="3">
    <source>
        <dbReference type="ARBA" id="ARBA00022723"/>
    </source>
</evidence>
<feature type="domain" description="DUF1907" evidence="7">
    <location>
        <begin position="99"/>
        <end position="378"/>
    </location>
</feature>
<evidence type="ECO:0000313" key="8">
    <source>
        <dbReference type="Proteomes" id="UP000025227"/>
    </source>
</evidence>
<dbReference type="WBParaSite" id="HCON_00162060-00001">
    <property type="protein sequence ID" value="HCON_00162060-00001"/>
    <property type="gene ID" value="HCON_00162060"/>
</dbReference>
<evidence type="ECO:0000256" key="1">
    <source>
        <dbReference type="ARBA" id="ARBA00004123"/>
    </source>
</evidence>
<reference evidence="9" key="1">
    <citation type="submission" date="2020-12" db="UniProtKB">
        <authorList>
            <consortium name="WormBaseParasite"/>
        </authorList>
    </citation>
    <scope>IDENTIFICATION</scope>
    <source>
        <strain evidence="9">MHco3</strain>
    </source>
</reference>
<dbReference type="PANTHER" id="PTHR13204">
    <property type="entry name" value="PTD012 PROTEIN"/>
    <property type="match status" value="1"/>
</dbReference>
<dbReference type="AlphaFoldDB" id="A0A7I4YYT2"/>
<comment type="subcellular location">
    <subcellularLocation>
        <location evidence="1">Nucleus</location>
    </subcellularLocation>
</comment>
<dbReference type="CDD" id="cd17298">
    <property type="entry name" value="DUF1907"/>
    <property type="match status" value="1"/>
</dbReference>
<dbReference type="Proteomes" id="UP000025227">
    <property type="component" value="Unplaced"/>
</dbReference>
<organism evidence="8 9">
    <name type="scientific">Haemonchus contortus</name>
    <name type="common">Barber pole worm</name>
    <dbReference type="NCBI Taxonomy" id="6289"/>
    <lineage>
        <taxon>Eukaryota</taxon>
        <taxon>Metazoa</taxon>
        <taxon>Ecdysozoa</taxon>
        <taxon>Nematoda</taxon>
        <taxon>Chromadorea</taxon>
        <taxon>Rhabditida</taxon>
        <taxon>Rhabditina</taxon>
        <taxon>Rhabditomorpha</taxon>
        <taxon>Strongyloidea</taxon>
        <taxon>Trichostrongylidae</taxon>
        <taxon>Haemonchus</taxon>
    </lineage>
</organism>
<name>A0A7I4YYT2_HAECO</name>
<dbReference type="GO" id="GO:0008270">
    <property type="term" value="F:zinc ion binding"/>
    <property type="evidence" value="ECO:0007669"/>
    <property type="project" value="TreeGrafter"/>
</dbReference>
<evidence type="ECO:0000256" key="5">
    <source>
        <dbReference type="ARBA" id="ARBA00022833"/>
    </source>
</evidence>
<dbReference type="SUPFAM" id="SSF117856">
    <property type="entry name" value="AF0104/ALDC/Ptd012-like"/>
    <property type="match status" value="1"/>
</dbReference>
<proteinExistence type="predicted"/>
<keyword evidence="5" id="KW-0862">Zinc</keyword>
<keyword evidence="4" id="KW-0378">Hydrolase</keyword>
<evidence type="ECO:0000256" key="4">
    <source>
        <dbReference type="ARBA" id="ARBA00022801"/>
    </source>
</evidence>
<dbReference type="InterPro" id="IPR015021">
    <property type="entry name" value="C11orf54_DUF1907"/>
</dbReference>
<dbReference type="GO" id="GO:0016788">
    <property type="term" value="F:hydrolase activity, acting on ester bonds"/>
    <property type="evidence" value="ECO:0007669"/>
    <property type="project" value="TreeGrafter"/>
</dbReference>
<evidence type="ECO:0000256" key="2">
    <source>
        <dbReference type="ARBA" id="ARBA00011245"/>
    </source>
</evidence>
<dbReference type="GO" id="GO:0005634">
    <property type="term" value="C:nucleus"/>
    <property type="evidence" value="ECO:0007669"/>
    <property type="project" value="UniProtKB-SubCell"/>
</dbReference>
<protein>
    <submittedName>
        <fullName evidence="9">DUF1907 domain-containing protein</fullName>
    </submittedName>
</protein>
<dbReference type="OMA" id="QEQIQNW"/>
<sequence>MLACLFHFGKYSPFLEEYTVRISRFSMFSTHPELFRKDLINQVEGQKMCSFFSEQKACLFKSRLCSSVLGSVKRRISSHTMRPFIIETLKPSNEELLAIFEGALKENFKDVEIKLCQCPDLTAEPYNMTSTGFGRKMVIAEVGGPGNLFPVIHKEKDFDLKEICNGCEAPASFVFGPGAGPWQVVGRNCEMVADANFSSSKVATKIASLPPGHTPTAYKMEVISSPKFSLMANLAVSAEPGPAQVVYCKASVRTGKDNFPETIRKGLAKHYGDKCVSVAGVFMMLKGEAKLHVMPDFPGCNFSSREELEKQWLRFFTMKAPLVCASVFHSYDPGHKLRMEHTHCYSSHGDAGHYHYDTTPDTVVYEGYFTAAEKIYRFDEV</sequence>
<evidence type="ECO:0000313" key="9">
    <source>
        <dbReference type="WBParaSite" id="HCON_00162060-00001"/>
    </source>
</evidence>
<dbReference type="OrthoDB" id="5119241at2759"/>
<dbReference type="PANTHER" id="PTHR13204:SF1">
    <property type="entry name" value="ESTER HYDROLASE C11ORF54"/>
    <property type="match status" value="1"/>
</dbReference>